<dbReference type="InterPro" id="IPR037883">
    <property type="entry name" value="Knr4/Smi1-like_sf"/>
</dbReference>
<dbReference type="SMART" id="SM00860">
    <property type="entry name" value="SMI1_KNR4"/>
    <property type="match status" value="1"/>
</dbReference>
<feature type="domain" description="Knr4/Smi1-like" evidence="1">
    <location>
        <begin position="17"/>
        <end position="149"/>
    </location>
</feature>
<organism evidence="2 3">
    <name type="scientific">Streptomyces fildesensis</name>
    <dbReference type="NCBI Taxonomy" id="375757"/>
    <lineage>
        <taxon>Bacteria</taxon>
        <taxon>Bacillati</taxon>
        <taxon>Actinomycetota</taxon>
        <taxon>Actinomycetes</taxon>
        <taxon>Kitasatosporales</taxon>
        <taxon>Streptomycetaceae</taxon>
        <taxon>Streptomyces</taxon>
    </lineage>
</organism>
<sequence length="174" mass="19299">MDVSRFRSLIGEPLINGDVENDWSQFESEIGVDFPADYKNFISAYGPCCLSDQLLLFHPKGEEGDWGLNLRDLIRNSTEAYSALVGGHPEMYPYPIYPQRLGGIPVGRTSGGNHLLIVPPASVDGGWEVLVDMGEWAHFEMSFTDFLWLALREELFVPVIEGDLSYEVVGGVTG</sequence>
<gene>
    <name evidence="2" type="ORF">ACIGXA_35735</name>
</gene>
<dbReference type="EMBL" id="JBITYG010000014">
    <property type="protein sequence ID" value="MFI9105870.1"/>
    <property type="molecule type" value="Genomic_DNA"/>
</dbReference>
<dbReference type="Gene3D" id="3.40.1580.10">
    <property type="entry name" value="SMI1/KNR4-like"/>
    <property type="match status" value="1"/>
</dbReference>
<accession>A0ABW8CKE5</accession>
<dbReference type="Proteomes" id="UP001614394">
    <property type="component" value="Unassembled WGS sequence"/>
</dbReference>
<keyword evidence="3" id="KW-1185">Reference proteome</keyword>
<reference evidence="2 3" key="1">
    <citation type="submission" date="2024-10" db="EMBL/GenBank/DDBJ databases">
        <title>The Natural Products Discovery Center: Release of the First 8490 Sequenced Strains for Exploring Actinobacteria Biosynthetic Diversity.</title>
        <authorList>
            <person name="Kalkreuter E."/>
            <person name="Kautsar S.A."/>
            <person name="Yang D."/>
            <person name="Bader C.D."/>
            <person name="Teijaro C.N."/>
            <person name="Fluegel L."/>
            <person name="Davis C.M."/>
            <person name="Simpson J.R."/>
            <person name="Lauterbach L."/>
            <person name="Steele A.D."/>
            <person name="Gui C."/>
            <person name="Meng S."/>
            <person name="Li G."/>
            <person name="Viehrig K."/>
            <person name="Ye F."/>
            <person name="Su P."/>
            <person name="Kiefer A.F."/>
            <person name="Nichols A."/>
            <person name="Cepeda A.J."/>
            <person name="Yan W."/>
            <person name="Fan B."/>
            <person name="Jiang Y."/>
            <person name="Adhikari A."/>
            <person name="Zheng C.-J."/>
            <person name="Schuster L."/>
            <person name="Cowan T.M."/>
            <person name="Smanski M.J."/>
            <person name="Chevrette M.G."/>
            <person name="De Carvalho L.P.S."/>
            <person name="Shen B."/>
        </authorList>
    </citation>
    <scope>NUCLEOTIDE SEQUENCE [LARGE SCALE GENOMIC DNA]</scope>
    <source>
        <strain evidence="2 3">NPDC053399</strain>
    </source>
</reference>
<comment type="caution">
    <text evidence="2">The sequence shown here is derived from an EMBL/GenBank/DDBJ whole genome shotgun (WGS) entry which is preliminary data.</text>
</comment>
<dbReference type="SUPFAM" id="SSF160631">
    <property type="entry name" value="SMI1/KNR4-like"/>
    <property type="match status" value="1"/>
</dbReference>
<dbReference type="InterPro" id="IPR018958">
    <property type="entry name" value="Knr4/Smi1-like_dom"/>
</dbReference>
<evidence type="ECO:0000313" key="3">
    <source>
        <dbReference type="Proteomes" id="UP001614394"/>
    </source>
</evidence>
<dbReference type="RefSeq" id="WP_399656890.1">
    <property type="nucleotide sequence ID" value="NZ_JBITYG010000014.1"/>
</dbReference>
<evidence type="ECO:0000259" key="1">
    <source>
        <dbReference type="SMART" id="SM00860"/>
    </source>
</evidence>
<name>A0ABW8CKE5_9ACTN</name>
<evidence type="ECO:0000313" key="2">
    <source>
        <dbReference type="EMBL" id="MFI9105870.1"/>
    </source>
</evidence>
<dbReference type="Pfam" id="PF09346">
    <property type="entry name" value="SMI1_KNR4"/>
    <property type="match status" value="1"/>
</dbReference>
<proteinExistence type="predicted"/>
<protein>
    <submittedName>
        <fullName evidence="2">SMI1/KNR4 family protein</fullName>
    </submittedName>
</protein>